<evidence type="ECO:0000313" key="2">
    <source>
        <dbReference type="EMBL" id="KAF6807393.1"/>
    </source>
</evidence>
<feature type="transmembrane region" description="Helical" evidence="1">
    <location>
        <begin position="149"/>
        <end position="170"/>
    </location>
</feature>
<keyword evidence="1" id="KW-0472">Membrane</keyword>
<feature type="transmembrane region" description="Helical" evidence="1">
    <location>
        <begin position="48"/>
        <end position="70"/>
    </location>
</feature>
<sequence length="176" mass="19116">MSQSANQPAGGAAAGGGSFKNRTCPNMRGCWSFSWEAYSLKTSDKAALLRRICMIIILAIRTAMSVLSIVRDIIASQIVSLIIGIILAVIGFLFIAWCLACIGQAEGRRKVLGIMVGRWHLDVFLLVIAFIHAALLIGSFFGLGSAGGYATWLIMWLLIFGVAWVCTWPAEQETYV</sequence>
<protein>
    <submittedName>
        <fullName evidence="2">Uncharacterized protein</fullName>
    </submittedName>
</protein>
<keyword evidence="3" id="KW-1185">Reference proteome</keyword>
<keyword evidence="1" id="KW-0812">Transmembrane</keyword>
<dbReference type="AlphaFoldDB" id="A0A8H6MT73"/>
<comment type="caution">
    <text evidence="2">The sequence shown here is derived from an EMBL/GenBank/DDBJ whole genome shotgun (WGS) entry which is preliminary data.</text>
</comment>
<dbReference type="EMBL" id="WIGN01000138">
    <property type="protein sequence ID" value="KAF6807393.1"/>
    <property type="molecule type" value="Genomic_DNA"/>
</dbReference>
<feature type="transmembrane region" description="Helical" evidence="1">
    <location>
        <begin position="123"/>
        <end position="143"/>
    </location>
</feature>
<keyword evidence="1" id="KW-1133">Transmembrane helix</keyword>
<evidence type="ECO:0000256" key="1">
    <source>
        <dbReference type="SAM" id="Phobius"/>
    </source>
</evidence>
<organism evidence="2 3">
    <name type="scientific">Colletotrichum sojae</name>
    <dbReference type="NCBI Taxonomy" id="2175907"/>
    <lineage>
        <taxon>Eukaryota</taxon>
        <taxon>Fungi</taxon>
        <taxon>Dikarya</taxon>
        <taxon>Ascomycota</taxon>
        <taxon>Pezizomycotina</taxon>
        <taxon>Sordariomycetes</taxon>
        <taxon>Hypocreomycetidae</taxon>
        <taxon>Glomerellales</taxon>
        <taxon>Glomerellaceae</taxon>
        <taxon>Colletotrichum</taxon>
        <taxon>Colletotrichum orchidearum species complex</taxon>
    </lineage>
</organism>
<name>A0A8H6MT73_9PEZI</name>
<feature type="transmembrane region" description="Helical" evidence="1">
    <location>
        <begin position="76"/>
        <end position="102"/>
    </location>
</feature>
<dbReference type="Proteomes" id="UP000652219">
    <property type="component" value="Unassembled WGS sequence"/>
</dbReference>
<reference evidence="2 3" key="1">
    <citation type="journal article" date="2020" name="Phytopathology">
        <title>Genome Sequence Resources of Colletotrichum truncatum, C. plurivorum, C. musicola, and C. sojae: Four Species Pathogenic to Soybean (Glycine max).</title>
        <authorList>
            <person name="Rogerio F."/>
            <person name="Boufleur T.R."/>
            <person name="Ciampi-Guillardi M."/>
            <person name="Sukno S.A."/>
            <person name="Thon M.R."/>
            <person name="Massola Junior N.S."/>
            <person name="Baroncelli R."/>
        </authorList>
    </citation>
    <scope>NUCLEOTIDE SEQUENCE [LARGE SCALE GENOMIC DNA]</scope>
    <source>
        <strain evidence="2 3">LFN0009</strain>
    </source>
</reference>
<gene>
    <name evidence="2" type="ORF">CSOJ01_08199</name>
</gene>
<proteinExistence type="predicted"/>
<accession>A0A8H6MT73</accession>
<evidence type="ECO:0000313" key="3">
    <source>
        <dbReference type="Proteomes" id="UP000652219"/>
    </source>
</evidence>